<dbReference type="InterPro" id="IPR019587">
    <property type="entry name" value="Polyketide_cyclase/dehydratase"/>
</dbReference>
<comment type="caution">
    <text evidence="1">The sequence shown here is derived from an EMBL/GenBank/DDBJ whole genome shotgun (WGS) entry which is preliminary data.</text>
</comment>
<protein>
    <submittedName>
        <fullName evidence="1">SRPBCC family protein</fullName>
    </submittedName>
</protein>
<dbReference type="SUPFAM" id="SSF55961">
    <property type="entry name" value="Bet v1-like"/>
    <property type="match status" value="1"/>
</dbReference>
<dbReference type="Proteomes" id="UP001551695">
    <property type="component" value="Unassembled WGS sequence"/>
</dbReference>
<dbReference type="InterPro" id="IPR023393">
    <property type="entry name" value="START-like_dom_sf"/>
</dbReference>
<sequence>MTPTLRDRRWTVHRHIPVPPDVVWQLLTDLTAWPRWGPTVSAATFDDDAALTAGTRGAVKTLFGVSLPFVITDFVPGRRWAWTVAGIPATVHEVEPAEDGCRASMSAPLWAPAYVPVLEIALARIDRMARHRHQASRLREPPDE</sequence>
<name>A0ABV3FY49_9NOCA</name>
<accession>A0ABV3FY49</accession>
<evidence type="ECO:0000313" key="2">
    <source>
        <dbReference type="Proteomes" id="UP001551695"/>
    </source>
</evidence>
<dbReference type="RefSeq" id="WP_355085758.1">
    <property type="nucleotide sequence ID" value="NZ_JBEXKW010000018.1"/>
</dbReference>
<dbReference type="Gene3D" id="3.30.530.20">
    <property type="match status" value="1"/>
</dbReference>
<dbReference type="EMBL" id="JBFAKC010000010">
    <property type="protein sequence ID" value="MEV0710350.1"/>
    <property type="molecule type" value="Genomic_DNA"/>
</dbReference>
<gene>
    <name evidence="1" type="ORF">AB0I48_22535</name>
</gene>
<proteinExistence type="predicted"/>
<organism evidence="1 2">
    <name type="scientific">Nocardia aurea</name>
    <dbReference type="NCBI Taxonomy" id="2144174"/>
    <lineage>
        <taxon>Bacteria</taxon>
        <taxon>Bacillati</taxon>
        <taxon>Actinomycetota</taxon>
        <taxon>Actinomycetes</taxon>
        <taxon>Mycobacteriales</taxon>
        <taxon>Nocardiaceae</taxon>
        <taxon>Nocardia</taxon>
    </lineage>
</organism>
<dbReference type="Pfam" id="PF10604">
    <property type="entry name" value="Polyketide_cyc2"/>
    <property type="match status" value="1"/>
</dbReference>
<keyword evidence="2" id="KW-1185">Reference proteome</keyword>
<evidence type="ECO:0000313" key="1">
    <source>
        <dbReference type="EMBL" id="MEV0710350.1"/>
    </source>
</evidence>
<reference evidence="1 2" key="1">
    <citation type="submission" date="2024-06" db="EMBL/GenBank/DDBJ databases">
        <title>The Natural Products Discovery Center: Release of the First 8490 Sequenced Strains for Exploring Actinobacteria Biosynthetic Diversity.</title>
        <authorList>
            <person name="Kalkreuter E."/>
            <person name="Kautsar S.A."/>
            <person name="Yang D."/>
            <person name="Bader C.D."/>
            <person name="Teijaro C.N."/>
            <person name="Fluegel L."/>
            <person name="Davis C.M."/>
            <person name="Simpson J.R."/>
            <person name="Lauterbach L."/>
            <person name="Steele A.D."/>
            <person name="Gui C."/>
            <person name="Meng S."/>
            <person name="Li G."/>
            <person name="Viehrig K."/>
            <person name="Ye F."/>
            <person name="Su P."/>
            <person name="Kiefer A.F."/>
            <person name="Nichols A."/>
            <person name="Cepeda A.J."/>
            <person name="Yan W."/>
            <person name="Fan B."/>
            <person name="Jiang Y."/>
            <person name="Adhikari A."/>
            <person name="Zheng C.-J."/>
            <person name="Schuster L."/>
            <person name="Cowan T.M."/>
            <person name="Smanski M.J."/>
            <person name="Chevrette M.G."/>
            <person name="De Carvalho L.P.S."/>
            <person name="Shen B."/>
        </authorList>
    </citation>
    <scope>NUCLEOTIDE SEQUENCE [LARGE SCALE GENOMIC DNA]</scope>
    <source>
        <strain evidence="1 2">NPDC050403</strain>
    </source>
</reference>